<feature type="compositionally biased region" description="Polar residues" evidence="1">
    <location>
        <begin position="339"/>
        <end position="351"/>
    </location>
</feature>
<organism evidence="2 3">
    <name type="scientific">Nothophoma quercina</name>
    <dbReference type="NCBI Taxonomy" id="749835"/>
    <lineage>
        <taxon>Eukaryota</taxon>
        <taxon>Fungi</taxon>
        <taxon>Dikarya</taxon>
        <taxon>Ascomycota</taxon>
        <taxon>Pezizomycotina</taxon>
        <taxon>Dothideomycetes</taxon>
        <taxon>Pleosporomycetidae</taxon>
        <taxon>Pleosporales</taxon>
        <taxon>Pleosporineae</taxon>
        <taxon>Didymellaceae</taxon>
        <taxon>Nothophoma</taxon>
    </lineage>
</organism>
<feature type="compositionally biased region" description="Polar residues" evidence="1">
    <location>
        <begin position="379"/>
        <end position="427"/>
    </location>
</feature>
<keyword evidence="3" id="KW-1185">Reference proteome</keyword>
<comment type="caution">
    <text evidence="2">The sequence shown here is derived from an EMBL/GenBank/DDBJ whole genome shotgun (WGS) entry which is preliminary data.</text>
</comment>
<evidence type="ECO:0000256" key="1">
    <source>
        <dbReference type="SAM" id="MobiDB-lite"/>
    </source>
</evidence>
<accession>A0ABR3QVE7</accession>
<sequence length="477" mass="51179">MKSYTVLFAGAAAATEYAYSQSFPAKAYATITPGGTYAPVTVTSQYQTIPTYVSDASSYSSYLFVSTVITDGEGKPCTVTKTDEPVTVSHYISTITHTSTGFGYTAPTGSAAPYGSNATSSAKPYTKTWTEKYERICEIPYKQLGPSAIPGYPGSGLCGKDCSGQGETKYQPQKIREFKNGKWNTYNAINTYGAPTPKPTTFANPGTYTIPEYDQTVKQSYTAPAQGTYHAPAGKTVTYGGSSTYVTKPTTITASYGAYETKGSEVKTIYKTVTITADQPNKYYTIAKPTITKYDHETTCHFPTNKVYPPGVYHHSKETVTITKSNQAYTCSYEKTSTYSASIPTPTNSVGKDTYPTAKVSSKEPHPTGPVSDKDGYPTASSSAQDGYSTASSTPVKSYPTESVSKDSYPTTSSTIQEAYPTASTTKPHGADPSSDYYEPIEEYGTPSAGYVKRGGTLMRRSATKKAVPAAKHVILI</sequence>
<proteinExistence type="predicted"/>
<reference evidence="2 3" key="1">
    <citation type="submission" date="2024-02" db="EMBL/GenBank/DDBJ databases">
        <title>De novo assembly and annotation of 12 fungi associated with fruit tree decline syndrome in Ontario, Canada.</title>
        <authorList>
            <person name="Sulman M."/>
            <person name="Ellouze W."/>
            <person name="Ilyukhin E."/>
        </authorList>
    </citation>
    <scope>NUCLEOTIDE SEQUENCE [LARGE SCALE GENOMIC DNA]</scope>
    <source>
        <strain evidence="2 3">M97-236</strain>
    </source>
</reference>
<evidence type="ECO:0000313" key="3">
    <source>
        <dbReference type="Proteomes" id="UP001521222"/>
    </source>
</evidence>
<dbReference type="Proteomes" id="UP001521222">
    <property type="component" value="Unassembled WGS sequence"/>
</dbReference>
<name>A0ABR3QVE7_9PLEO</name>
<protein>
    <submittedName>
        <fullName evidence="2">Uncharacterized protein</fullName>
    </submittedName>
</protein>
<evidence type="ECO:0000313" key="2">
    <source>
        <dbReference type="EMBL" id="KAL1596139.1"/>
    </source>
</evidence>
<gene>
    <name evidence="2" type="ORF">SLS59_008130</name>
</gene>
<feature type="region of interest" description="Disordered" evidence="1">
    <location>
        <begin position="339"/>
        <end position="436"/>
    </location>
</feature>
<feature type="compositionally biased region" description="Basic and acidic residues" evidence="1">
    <location>
        <begin position="361"/>
        <end position="376"/>
    </location>
</feature>
<dbReference type="EMBL" id="JAKIXB020000030">
    <property type="protein sequence ID" value="KAL1596139.1"/>
    <property type="molecule type" value="Genomic_DNA"/>
</dbReference>